<dbReference type="PROSITE" id="PS51318">
    <property type="entry name" value="TAT"/>
    <property type="match status" value="1"/>
</dbReference>
<organism evidence="3 4">
    <name type="scientific">Nocardia huaxiensis</name>
    <dbReference type="NCBI Taxonomy" id="2755382"/>
    <lineage>
        <taxon>Bacteria</taxon>
        <taxon>Bacillati</taxon>
        <taxon>Actinomycetota</taxon>
        <taxon>Actinomycetes</taxon>
        <taxon>Mycobacteriales</taxon>
        <taxon>Nocardiaceae</taxon>
        <taxon>Nocardia</taxon>
    </lineage>
</organism>
<feature type="compositionally biased region" description="Low complexity" evidence="1">
    <location>
        <begin position="210"/>
        <end position="238"/>
    </location>
</feature>
<dbReference type="KEGG" id="nhu:H0264_12050"/>
<accession>A0A7D6VDL4</accession>
<proteinExistence type="predicted"/>
<protein>
    <submittedName>
        <fullName evidence="3">Uncharacterized protein</fullName>
    </submittedName>
</protein>
<dbReference type="InterPro" id="IPR006311">
    <property type="entry name" value="TAT_signal"/>
</dbReference>
<reference evidence="3 4" key="1">
    <citation type="submission" date="2020-07" db="EMBL/GenBank/DDBJ databases">
        <authorList>
            <person name="Zhuang K."/>
            <person name="Ran Y."/>
        </authorList>
    </citation>
    <scope>NUCLEOTIDE SEQUENCE [LARGE SCALE GENOMIC DNA]</scope>
    <source>
        <strain evidence="3 4">WCH-YHL-001</strain>
    </source>
</reference>
<dbReference type="EMBL" id="CP059399">
    <property type="protein sequence ID" value="QLY32874.1"/>
    <property type="molecule type" value="Genomic_DNA"/>
</dbReference>
<name>A0A7D6VDL4_9NOCA</name>
<evidence type="ECO:0000256" key="2">
    <source>
        <dbReference type="SAM" id="SignalP"/>
    </source>
</evidence>
<feature type="signal peptide" evidence="2">
    <location>
        <begin position="1"/>
        <end position="30"/>
    </location>
</feature>
<evidence type="ECO:0000313" key="4">
    <source>
        <dbReference type="Proteomes" id="UP000515512"/>
    </source>
</evidence>
<gene>
    <name evidence="3" type="ORF">H0264_12050</name>
</gene>
<evidence type="ECO:0000256" key="1">
    <source>
        <dbReference type="SAM" id="MobiDB-lite"/>
    </source>
</evidence>
<evidence type="ECO:0000313" key="3">
    <source>
        <dbReference type="EMBL" id="QLY32874.1"/>
    </source>
</evidence>
<keyword evidence="2" id="KW-0732">Signal</keyword>
<dbReference type="Proteomes" id="UP000515512">
    <property type="component" value="Chromosome"/>
</dbReference>
<sequence>MSTLRRRAASTAALAVTAAALSIASGPAGAEPKTLLDTATEQLTAAAGDNQDAQAGVNATVKAAQLVTAAHLNNIAFTPFGYAAPTIGCGSNLPFTMTVASAVSGVDGPDVGLAGPPGTLRFQAAPAHSGMPLASGLSVAWLNVANGRSGIHGLDELTEYNLPALSKTVDTGAGTVVASLWGTIDYPGSRCVVFPTVGLFTVPEIPKPAAPATTNPAAPNANPAAPATNPAAPETPAASNGSGDTGSGVPAAN</sequence>
<dbReference type="AlphaFoldDB" id="A0A7D6VDL4"/>
<feature type="region of interest" description="Disordered" evidence="1">
    <location>
        <begin position="208"/>
        <end position="253"/>
    </location>
</feature>
<dbReference type="RefSeq" id="WP_181584038.1">
    <property type="nucleotide sequence ID" value="NZ_CP059399.1"/>
</dbReference>
<feature type="chain" id="PRO_5028454834" evidence="2">
    <location>
        <begin position="31"/>
        <end position="253"/>
    </location>
</feature>
<keyword evidence="4" id="KW-1185">Reference proteome</keyword>